<dbReference type="Proteomes" id="UP000600918">
    <property type="component" value="Unassembled WGS sequence"/>
</dbReference>
<accession>A0A834PFA6</accession>
<protein>
    <submittedName>
        <fullName evidence="1">Uncharacterized protein</fullName>
    </submittedName>
</protein>
<sequence>MPGVTSRCVGAWICVYICMRNMATAASGLEINDLHLRLRNSANNVHSQQQYMYCYNINDIIAREVDRSSVKSKRSTIIEDRIQRHVFSFPQSRNWLRTLESAGTLWLLRWEPKRVLSIIEVEAFQLIA</sequence>
<proteinExistence type="predicted"/>
<organism evidence="1 2">
    <name type="scientific">Vespula pensylvanica</name>
    <name type="common">Western yellow jacket</name>
    <name type="synonym">Wasp</name>
    <dbReference type="NCBI Taxonomy" id="30213"/>
    <lineage>
        <taxon>Eukaryota</taxon>
        <taxon>Metazoa</taxon>
        <taxon>Ecdysozoa</taxon>
        <taxon>Arthropoda</taxon>
        <taxon>Hexapoda</taxon>
        <taxon>Insecta</taxon>
        <taxon>Pterygota</taxon>
        <taxon>Neoptera</taxon>
        <taxon>Endopterygota</taxon>
        <taxon>Hymenoptera</taxon>
        <taxon>Apocrita</taxon>
        <taxon>Aculeata</taxon>
        <taxon>Vespoidea</taxon>
        <taxon>Vespidae</taxon>
        <taxon>Vespinae</taxon>
        <taxon>Vespula</taxon>
    </lineage>
</organism>
<dbReference type="EMBL" id="JACSDY010000001">
    <property type="protein sequence ID" value="KAF7438638.1"/>
    <property type="molecule type" value="Genomic_DNA"/>
</dbReference>
<gene>
    <name evidence="1" type="ORF">H0235_001029</name>
</gene>
<comment type="caution">
    <text evidence="1">The sequence shown here is derived from an EMBL/GenBank/DDBJ whole genome shotgun (WGS) entry which is preliminary data.</text>
</comment>
<name>A0A834PFA6_VESPE</name>
<keyword evidence="2" id="KW-1185">Reference proteome</keyword>
<dbReference type="AlphaFoldDB" id="A0A834PFA6"/>
<evidence type="ECO:0000313" key="1">
    <source>
        <dbReference type="EMBL" id="KAF7438638.1"/>
    </source>
</evidence>
<reference evidence="1" key="1">
    <citation type="journal article" date="2020" name="G3 (Bethesda)">
        <title>High-Quality Assemblies for Three Invasive Social Wasps from the &lt;i&gt;Vespula&lt;/i&gt; Genus.</title>
        <authorList>
            <person name="Harrop T.W.R."/>
            <person name="Guhlin J."/>
            <person name="McLaughlin G.M."/>
            <person name="Permina E."/>
            <person name="Stockwell P."/>
            <person name="Gilligan J."/>
            <person name="Le Lec M.F."/>
            <person name="Gruber M.A.M."/>
            <person name="Quinn O."/>
            <person name="Lovegrove M."/>
            <person name="Duncan E.J."/>
            <person name="Remnant E.J."/>
            <person name="Van Eeckhoven J."/>
            <person name="Graham B."/>
            <person name="Knapp R.A."/>
            <person name="Langford K.W."/>
            <person name="Kronenberg Z."/>
            <person name="Press M.O."/>
            <person name="Eacker S.M."/>
            <person name="Wilson-Rankin E.E."/>
            <person name="Purcell J."/>
            <person name="Lester P.J."/>
            <person name="Dearden P.K."/>
        </authorList>
    </citation>
    <scope>NUCLEOTIDE SEQUENCE</scope>
    <source>
        <strain evidence="1">Volc-1</strain>
    </source>
</reference>
<evidence type="ECO:0000313" key="2">
    <source>
        <dbReference type="Proteomes" id="UP000600918"/>
    </source>
</evidence>